<feature type="transmembrane region" description="Helical" evidence="1">
    <location>
        <begin position="183"/>
        <end position="201"/>
    </location>
</feature>
<protein>
    <submittedName>
        <fullName evidence="2">Uncharacterized protein</fullName>
    </submittedName>
</protein>
<accession>A0ABY5DI93</accession>
<keyword evidence="2" id="KW-0614">Plasmid</keyword>
<name>A0ABY5DI93_9ACTN</name>
<feature type="transmembrane region" description="Helical" evidence="1">
    <location>
        <begin position="221"/>
        <end position="239"/>
    </location>
</feature>
<gene>
    <name evidence="2" type="ORF">NE857_34045</name>
</gene>
<keyword evidence="3" id="KW-1185">Reference proteome</keyword>
<evidence type="ECO:0000256" key="1">
    <source>
        <dbReference type="SAM" id="Phobius"/>
    </source>
</evidence>
<geneLocation type="plasmid" evidence="2 3">
    <name>unnamed1</name>
</geneLocation>
<keyword evidence="1" id="KW-1133">Transmembrane helix</keyword>
<reference evidence="2" key="1">
    <citation type="submission" date="2022-06" db="EMBL/GenBank/DDBJ databases">
        <authorList>
            <person name="Ping M."/>
        </authorList>
    </citation>
    <scope>NUCLEOTIDE SEQUENCE</scope>
    <source>
        <strain evidence="2">JCM11759T</strain>
        <plasmid evidence="2">unnamed1</plasmid>
    </source>
</reference>
<keyword evidence="1" id="KW-0472">Membrane</keyword>
<dbReference type="RefSeq" id="WP_254422210.1">
    <property type="nucleotide sequence ID" value="NZ_BAAAJB010000040.1"/>
</dbReference>
<proteinExistence type="predicted"/>
<keyword evidence="1" id="KW-0812">Transmembrane</keyword>
<sequence>MDLPHSVRLPDRFELQQGEETTLVACPTCGDAEGLLLRWQVGHEQDHTISCRRRHEWTEPRISPLALRRLSHDGAPPTARGPWRTEVGNPVRVHEGRWPRWRTIACPACQGRKGITAERDRGAITLECECMHRWPHPLGNSLDAWVALEMGTPTSRRSLWWGQGPILAIAAGMGHWWVVGAPWILLVGAAWAVAAALRWVLLLRSARVDVRAELGQLLGHALRWQMLVLVCAMAGGGVLSGGQSWGVWLMTPTILLALPVRPNRRGGAAGPV</sequence>
<organism evidence="2 3">
    <name type="scientific">Nocardiopsis exhalans</name>
    <dbReference type="NCBI Taxonomy" id="163604"/>
    <lineage>
        <taxon>Bacteria</taxon>
        <taxon>Bacillati</taxon>
        <taxon>Actinomycetota</taxon>
        <taxon>Actinomycetes</taxon>
        <taxon>Streptosporangiales</taxon>
        <taxon>Nocardiopsidaceae</taxon>
        <taxon>Nocardiopsis</taxon>
    </lineage>
</organism>
<evidence type="ECO:0000313" key="2">
    <source>
        <dbReference type="EMBL" id="USY23556.1"/>
    </source>
</evidence>
<dbReference type="Proteomes" id="UP001055940">
    <property type="component" value="Plasmid unnamed1"/>
</dbReference>
<dbReference type="EMBL" id="CP099838">
    <property type="protein sequence ID" value="USY23556.1"/>
    <property type="molecule type" value="Genomic_DNA"/>
</dbReference>
<evidence type="ECO:0000313" key="3">
    <source>
        <dbReference type="Proteomes" id="UP001055940"/>
    </source>
</evidence>